<dbReference type="EMBL" id="AP024546">
    <property type="protein sequence ID" value="BCT96246.1"/>
    <property type="molecule type" value="Genomic_DNA"/>
</dbReference>
<accession>A0ABM7QF60</accession>
<name>A0ABM7QF60_9GAMM</name>
<dbReference type="PROSITE" id="PS00129">
    <property type="entry name" value="GLYCOSYL_HYDROL_F31_1"/>
    <property type="match status" value="1"/>
</dbReference>
<evidence type="ECO:0000259" key="5">
    <source>
        <dbReference type="Pfam" id="PF01055"/>
    </source>
</evidence>
<evidence type="ECO:0000259" key="7">
    <source>
        <dbReference type="Pfam" id="PF17137"/>
    </source>
</evidence>
<dbReference type="InterPro" id="IPR011013">
    <property type="entry name" value="Gal_mutarotase_sf_dom"/>
</dbReference>
<sequence length="734" mass="80412">MVAGLLACGLAYAGGPKAAARQTAVVDAGVLRLRLSVPGATDAESGWALQLRDPDRPRVPGNTDPVHSLPERLAPRITSTDDGYVRVSFALQPGEHVYGLGDKAGPLDRRGRTFTFWNTDAYAWDAARDPLYKAIPFALVVGKDGAYGLLLDDPRRSTFDVGQTDPSRMVVTVEGGAIDVYVIAGPTPRDVLQRYVDLTGHAPLPPKWALGFQQSRYTYVPEARVREVADTLRAHRIPADAIYLDIGFQDANKPFTVDRKLFPNFGKMIGDLRAQGFNTVLITDLHIAKQAGYAPYDSGVAQDVFVKRAGADYVGNVWPGPSVFPDFTLTRVRDWWGELYTDFVRMGAAGFWNDMNEPSVFDVPGGTMPGDVVHRLDDGSTRTHRVLHNAYGMQNARATYEGLLKLRPGERPFVLTRAAFAGTQRYAATWTGDNSASWQHLAQSTPNLLSLGLSGMALAGDDIGGFIGSPPADLLTRWYQLGAWNPVFRSHAATDTRGHEPWVDGPAQEALRRAAIEQRYRLMTYLYTAAEESARTGAPIMRPVWFDDVAAAGSDRDFLFGADLFVAPVVDERVDAHTVQLPRGTWYGLRDGVQHADAKPLVLDPRPADVPVYVRAGAIIPMQPLVQSTSETPKGRLEVHVWWPVGGGPCAGSLYEDDGHTMAYQRGEFLRVRFSCHALDGVMTLEAVNEHAAFVPWWREIVVIVHGPKGGPGKEGARIRDARAGWKVTLRQPG</sequence>
<reference evidence="9 10" key="1">
    <citation type="submission" date="2021-03" db="EMBL/GenBank/DDBJ databases">
        <title>Complete Genome Sequences of Two Lysobacter Strains Isolated from Sea Water (Lysobacter caseinilyticus) and Soil (Lysobacter helvus) in South Korea.</title>
        <authorList>
            <person name="Watanabe Y."/>
            <person name="Arakawa K."/>
        </authorList>
    </citation>
    <scope>NUCLEOTIDE SEQUENCE [LARGE SCALE GENOMIC DNA]</scope>
    <source>
        <strain evidence="9 10">D10</strain>
    </source>
</reference>
<dbReference type="Pfam" id="PF17137">
    <property type="entry name" value="DUF5110"/>
    <property type="match status" value="1"/>
</dbReference>
<feature type="domain" description="Glycoside hydrolase family 31 TIM barrel" evidence="5">
    <location>
        <begin position="203"/>
        <end position="529"/>
    </location>
</feature>
<dbReference type="Proteomes" id="UP000680514">
    <property type="component" value="Chromosome"/>
</dbReference>
<proteinExistence type="inferred from homology"/>
<evidence type="ECO:0000256" key="4">
    <source>
        <dbReference type="RuleBase" id="RU361185"/>
    </source>
</evidence>
<dbReference type="PANTHER" id="PTHR22762">
    <property type="entry name" value="ALPHA-GLUCOSIDASE"/>
    <property type="match status" value="1"/>
</dbReference>
<keyword evidence="10" id="KW-1185">Reference proteome</keyword>
<dbReference type="Pfam" id="PF13802">
    <property type="entry name" value="Gal_mutarotas_2"/>
    <property type="match status" value="1"/>
</dbReference>
<dbReference type="Gene3D" id="2.60.40.1180">
    <property type="entry name" value="Golgi alpha-mannosidase II"/>
    <property type="match status" value="2"/>
</dbReference>
<evidence type="ECO:0000256" key="3">
    <source>
        <dbReference type="ARBA" id="ARBA00023295"/>
    </source>
</evidence>
<evidence type="ECO:0000256" key="1">
    <source>
        <dbReference type="ARBA" id="ARBA00007806"/>
    </source>
</evidence>
<dbReference type="Gene3D" id="3.20.20.80">
    <property type="entry name" value="Glycosidases"/>
    <property type="match status" value="1"/>
</dbReference>
<gene>
    <name evidence="9" type="ORF">LYSHEL_21170</name>
</gene>
<dbReference type="SUPFAM" id="SSF74650">
    <property type="entry name" value="Galactose mutarotase-like"/>
    <property type="match status" value="1"/>
</dbReference>
<dbReference type="InterPro" id="IPR048395">
    <property type="entry name" value="Glyco_hydro_31_C"/>
</dbReference>
<dbReference type="CDD" id="cd06604">
    <property type="entry name" value="GH31_glucosidase_II_MalA"/>
    <property type="match status" value="1"/>
</dbReference>
<dbReference type="InterPro" id="IPR033403">
    <property type="entry name" value="DUF5110"/>
</dbReference>
<dbReference type="InterPro" id="IPR030458">
    <property type="entry name" value="Glyco_hydro_31_AS"/>
</dbReference>
<evidence type="ECO:0000313" key="9">
    <source>
        <dbReference type="EMBL" id="BCT96246.1"/>
    </source>
</evidence>
<dbReference type="InterPro" id="IPR017853">
    <property type="entry name" value="GH"/>
</dbReference>
<evidence type="ECO:0000256" key="2">
    <source>
        <dbReference type="ARBA" id="ARBA00022801"/>
    </source>
</evidence>
<dbReference type="InterPro" id="IPR025887">
    <property type="entry name" value="Glyco_hydro_31_N_dom"/>
</dbReference>
<dbReference type="Pfam" id="PF21365">
    <property type="entry name" value="Glyco_hydro_31_3rd"/>
    <property type="match status" value="1"/>
</dbReference>
<dbReference type="SUPFAM" id="SSF51011">
    <property type="entry name" value="Glycosyl hydrolase domain"/>
    <property type="match status" value="1"/>
</dbReference>
<evidence type="ECO:0000313" key="10">
    <source>
        <dbReference type="Proteomes" id="UP000680514"/>
    </source>
</evidence>
<dbReference type="Gene3D" id="2.60.40.1760">
    <property type="entry name" value="glycosyl hydrolase (family 31)"/>
    <property type="match status" value="1"/>
</dbReference>
<feature type="domain" description="DUF5110" evidence="7">
    <location>
        <begin position="637"/>
        <end position="707"/>
    </location>
</feature>
<dbReference type="PANTHER" id="PTHR22762:SF120">
    <property type="entry name" value="HETEROGLYCAN GLUCOSIDASE 1"/>
    <property type="match status" value="1"/>
</dbReference>
<evidence type="ECO:0000259" key="8">
    <source>
        <dbReference type="Pfam" id="PF21365"/>
    </source>
</evidence>
<feature type="domain" description="Glycosyl hydrolase family 31 C-terminal" evidence="8">
    <location>
        <begin position="537"/>
        <end position="620"/>
    </location>
</feature>
<dbReference type="InterPro" id="IPR000322">
    <property type="entry name" value="Glyco_hydro_31_TIM"/>
</dbReference>
<dbReference type="InterPro" id="IPR013780">
    <property type="entry name" value="Glyco_hydro_b"/>
</dbReference>
<dbReference type="CDD" id="cd14752">
    <property type="entry name" value="GH31_N"/>
    <property type="match status" value="1"/>
</dbReference>
<keyword evidence="3 4" id="KW-0326">Glycosidase</keyword>
<evidence type="ECO:0000259" key="6">
    <source>
        <dbReference type="Pfam" id="PF13802"/>
    </source>
</evidence>
<comment type="similarity">
    <text evidence="1 4">Belongs to the glycosyl hydrolase 31 family.</text>
</comment>
<keyword evidence="2 4" id="KW-0378">Hydrolase</keyword>
<feature type="domain" description="Glycoside hydrolase family 31 N-terminal" evidence="6">
    <location>
        <begin position="82"/>
        <end position="160"/>
    </location>
</feature>
<organism evidence="9 10">
    <name type="scientific">Lysobacter helvus</name>
    <dbReference type="NCBI Taxonomy" id="2675059"/>
    <lineage>
        <taxon>Bacteria</taxon>
        <taxon>Pseudomonadati</taxon>
        <taxon>Pseudomonadota</taxon>
        <taxon>Gammaproteobacteria</taxon>
        <taxon>Lysobacterales</taxon>
        <taxon>Lysobacteraceae</taxon>
        <taxon>Lysobacter</taxon>
    </lineage>
</organism>
<dbReference type="Pfam" id="PF01055">
    <property type="entry name" value="Glyco_hydro_31_2nd"/>
    <property type="match status" value="1"/>
</dbReference>
<dbReference type="SUPFAM" id="SSF51445">
    <property type="entry name" value="(Trans)glycosidases"/>
    <property type="match status" value="1"/>
</dbReference>
<protein>
    <submittedName>
        <fullName evidence="9">Alpha-glucosidase</fullName>
    </submittedName>
</protein>